<evidence type="ECO:0000256" key="10">
    <source>
        <dbReference type="ARBA" id="ARBA00049896"/>
    </source>
</evidence>
<evidence type="ECO:0000256" key="5">
    <source>
        <dbReference type="ARBA" id="ARBA00023002"/>
    </source>
</evidence>
<keyword evidence="5 12" id="KW-0560">Oxidoreductase</keyword>
<evidence type="ECO:0000256" key="7">
    <source>
        <dbReference type="ARBA" id="ARBA00023133"/>
    </source>
</evidence>
<dbReference type="RefSeq" id="WP_029091353.1">
    <property type="nucleotide sequence ID" value="NZ_CBCPHX010000005.1"/>
</dbReference>
<keyword evidence="13" id="KW-0575">Peroxidase</keyword>
<dbReference type="Proteomes" id="UP000270190">
    <property type="component" value="Unassembled WGS sequence"/>
</dbReference>
<dbReference type="Pfam" id="PF06778">
    <property type="entry name" value="Chlor_dismutase"/>
    <property type="match status" value="1"/>
</dbReference>
<dbReference type="NCBIfam" id="NF008913">
    <property type="entry name" value="PRK12276.1"/>
    <property type="match status" value="1"/>
</dbReference>
<comment type="catalytic activity">
    <reaction evidence="10">
        <text>Fe-coproporphyrin III + 2 H2O2 + 2 H(+) = heme b + 2 CO2 + 4 H2O</text>
        <dbReference type="Rhea" id="RHEA:56516"/>
        <dbReference type="ChEBI" id="CHEBI:15377"/>
        <dbReference type="ChEBI" id="CHEBI:15378"/>
        <dbReference type="ChEBI" id="CHEBI:16240"/>
        <dbReference type="ChEBI" id="CHEBI:16526"/>
        <dbReference type="ChEBI" id="CHEBI:60344"/>
        <dbReference type="ChEBI" id="CHEBI:68438"/>
        <dbReference type="EC" id="1.3.98.5"/>
    </reaction>
    <physiologicalReaction direction="left-to-right" evidence="10">
        <dbReference type="Rhea" id="RHEA:56517"/>
    </physiologicalReaction>
</comment>
<comment type="cofactor">
    <cofactor evidence="12">
        <name>Fe-coproporphyrin III</name>
        <dbReference type="ChEBI" id="CHEBI:68438"/>
    </cofactor>
    <text evidence="12">Fe-coproporphyrin III acts as both substrate and redox cofactor.</text>
</comment>
<evidence type="ECO:0000256" key="4">
    <source>
        <dbReference type="ARBA" id="ARBA00022723"/>
    </source>
</evidence>
<evidence type="ECO:0000256" key="1">
    <source>
        <dbReference type="ARBA" id="ARBA00009276"/>
    </source>
</evidence>
<dbReference type="AlphaFoldDB" id="A0A1D2LJE6"/>
<gene>
    <name evidence="14" type="primary">hemQ</name>
    <name evidence="12" type="synonym">chdC</name>
    <name evidence="14" type="ORF">BTBSAS_280007</name>
    <name evidence="13" type="ORF">CNY62_03870</name>
</gene>
<keyword evidence="4 12" id="KW-0479">Metal-binding</keyword>
<feature type="binding site" evidence="12">
    <location>
        <position position="183"/>
    </location>
    <ligand>
        <name>Fe-coproporphyrin III</name>
        <dbReference type="ChEBI" id="CHEBI:68438"/>
    </ligand>
</feature>
<dbReference type="EC" id="1.3.98.5" evidence="11 12"/>
<dbReference type="GO" id="GO:0016634">
    <property type="term" value="F:oxidoreductase activity, acting on the CH-CH group of donors, oxygen as acceptor"/>
    <property type="evidence" value="ECO:0007669"/>
    <property type="project" value="UniProtKB-UniRule"/>
</dbReference>
<evidence type="ECO:0000256" key="6">
    <source>
        <dbReference type="ARBA" id="ARBA00023004"/>
    </source>
</evidence>
<dbReference type="KEGG" id="bths:CNY62_03870"/>
<evidence type="ECO:0000313" key="14">
    <source>
        <dbReference type="EMBL" id="SPP28660.1"/>
    </source>
</evidence>
<dbReference type="GO" id="GO:0016829">
    <property type="term" value="F:lyase activity"/>
    <property type="evidence" value="ECO:0007669"/>
    <property type="project" value="UniProtKB-KW"/>
</dbReference>
<comment type="catalytic activity">
    <reaction evidence="12">
        <text>Fe-coproporphyrin III + H2O2 + H(+) = harderoheme III + CO2 + 2 H2O</text>
        <dbReference type="Rhea" id="RHEA:57940"/>
        <dbReference type="ChEBI" id="CHEBI:15377"/>
        <dbReference type="ChEBI" id="CHEBI:15378"/>
        <dbReference type="ChEBI" id="CHEBI:16240"/>
        <dbReference type="ChEBI" id="CHEBI:16526"/>
        <dbReference type="ChEBI" id="CHEBI:68438"/>
        <dbReference type="ChEBI" id="CHEBI:142463"/>
    </reaction>
</comment>
<keyword evidence="7 12" id="KW-0350">Heme biosynthesis</keyword>
<evidence type="ECO:0000256" key="8">
    <source>
        <dbReference type="ARBA" id="ARBA00029882"/>
    </source>
</evidence>
<dbReference type="Gene3D" id="3.30.70.1030">
    <property type="entry name" value="Apc35880, domain 1"/>
    <property type="match status" value="2"/>
</dbReference>
<evidence type="ECO:0000256" key="12">
    <source>
        <dbReference type="HAMAP-Rule" id="MF_01442"/>
    </source>
</evidence>
<dbReference type="SUPFAM" id="SSF54909">
    <property type="entry name" value="Dimeric alpha+beta barrel"/>
    <property type="match status" value="1"/>
</dbReference>
<dbReference type="GO" id="GO:0046872">
    <property type="term" value="F:metal ion binding"/>
    <property type="evidence" value="ECO:0007669"/>
    <property type="project" value="UniProtKB-KW"/>
</dbReference>
<dbReference type="STRING" id="2756.BFR44_00040"/>
<reference evidence="16" key="2">
    <citation type="submission" date="2018-04" db="EMBL/GenBank/DDBJ databases">
        <authorList>
            <person name="Illikoud N."/>
        </authorList>
    </citation>
    <scope>NUCLEOTIDE SEQUENCE [LARGE SCALE GENOMIC DNA]</scope>
</reference>
<proteinExistence type="inferred from homology"/>
<dbReference type="EMBL" id="OUNC01000021">
    <property type="protein sequence ID" value="SPP28660.1"/>
    <property type="molecule type" value="Genomic_DNA"/>
</dbReference>
<dbReference type="GO" id="GO:0004601">
    <property type="term" value="F:peroxidase activity"/>
    <property type="evidence" value="ECO:0007669"/>
    <property type="project" value="UniProtKB-KW"/>
</dbReference>
<dbReference type="GO" id="GO:0006785">
    <property type="term" value="P:heme B biosynthetic process"/>
    <property type="evidence" value="ECO:0007669"/>
    <property type="project" value="UniProtKB-UniRule"/>
</dbReference>
<keyword evidence="3 12" id="KW-0349">Heme</keyword>
<comment type="catalytic activity">
    <reaction evidence="12">
        <text>harderoheme III + H2O2 + H(+) = heme b + CO2 + 2 H2O</text>
        <dbReference type="Rhea" id="RHEA:57944"/>
        <dbReference type="ChEBI" id="CHEBI:15377"/>
        <dbReference type="ChEBI" id="CHEBI:15378"/>
        <dbReference type="ChEBI" id="CHEBI:16240"/>
        <dbReference type="ChEBI" id="CHEBI:16526"/>
        <dbReference type="ChEBI" id="CHEBI:60344"/>
        <dbReference type="ChEBI" id="CHEBI:142463"/>
    </reaction>
</comment>
<evidence type="ECO:0000313" key="13">
    <source>
        <dbReference type="EMBL" id="ATF25603.1"/>
    </source>
</evidence>
<evidence type="ECO:0000313" key="15">
    <source>
        <dbReference type="Proteomes" id="UP000243591"/>
    </source>
</evidence>
<reference evidence="13 15" key="1">
    <citation type="submission" date="2017-09" db="EMBL/GenBank/DDBJ databases">
        <title>Complete Genome Sequences of Two Strains of the Meat Spoilage Bacterium Brochothrix thermosphacta Isolated from Ground Chicken.</title>
        <authorList>
            <person name="Paoli G.C."/>
            <person name="Wijey C."/>
            <person name="Chen C.-Y."/>
            <person name="Nguyen L."/>
            <person name="Yan X."/>
            <person name="Irwin P.L."/>
        </authorList>
    </citation>
    <scope>NUCLEOTIDE SEQUENCE [LARGE SCALE GENOMIC DNA]</scope>
    <source>
        <strain evidence="13 15">BI</strain>
    </source>
</reference>
<comment type="pathway">
    <text evidence="12">Porphyrin-containing compound metabolism; protoheme biosynthesis.</text>
</comment>
<dbReference type="Proteomes" id="UP000243591">
    <property type="component" value="Chromosome"/>
</dbReference>
<comment type="similarity">
    <text evidence="1 12">Belongs to the ChdC family. Type 1 subfamily.</text>
</comment>
<evidence type="ECO:0000256" key="3">
    <source>
        <dbReference type="ARBA" id="ARBA00022617"/>
    </source>
</evidence>
<protein>
    <recommendedName>
        <fullName evidence="2 12">Coproheme decarboxylase</fullName>
        <ecNumber evidence="11 12">1.3.98.5</ecNumber>
    </recommendedName>
    <alternativeName>
        <fullName evidence="8 12">Coproheme III oxidative decarboxylase</fullName>
    </alternativeName>
    <alternativeName>
        <fullName evidence="9 12">Hydrogen peroxide-dependent heme synthase</fullName>
    </alternativeName>
</protein>
<accession>A0A1D2LJE6</accession>
<dbReference type="GeneID" id="66537828"/>
<dbReference type="InterPro" id="IPR011008">
    <property type="entry name" value="Dimeric_a/b-barrel"/>
</dbReference>
<dbReference type="InterPro" id="IPR010644">
    <property type="entry name" value="ChdC/CLD"/>
</dbReference>
<dbReference type="EMBL" id="CP023483">
    <property type="protein sequence ID" value="ATF25603.1"/>
    <property type="molecule type" value="Genomic_DNA"/>
</dbReference>
<dbReference type="PANTHER" id="PTHR36843">
    <property type="entry name" value="HEME-DEPENDENT PEROXIDASE YWFI-RELATED"/>
    <property type="match status" value="1"/>
</dbReference>
<keyword evidence="15" id="KW-1185">Reference proteome</keyword>
<evidence type="ECO:0000313" key="16">
    <source>
        <dbReference type="Proteomes" id="UP000270190"/>
    </source>
</evidence>
<feature type="binding site" evidence="12">
    <location>
        <position position="221"/>
    </location>
    <ligand>
        <name>Fe-coproporphyrin III</name>
        <dbReference type="ChEBI" id="CHEBI:68438"/>
    </ligand>
</feature>
<evidence type="ECO:0000256" key="2">
    <source>
        <dbReference type="ARBA" id="ARBA00014413"/>
    </source>
</evidence>
<feature type="binding site" evidence="12">
    <location>
        <begin position="143"/>
        <end position="147"/>
    </location>
    <ligand>
        <name>Fe-coproporphyrin III</name>
        <dbReference type="ChEBI" id="CHEBI:68438"/>
    </ligand>
</feature>
<keyword evidence="14" id="KW-0456">Lyase</keyword>
<dbReference type="HAMAP" id="MF_01442">
    <property type="entry name" value="Coproheme_decarbox_1"/>
    <property type="match status" value="1"/>
</dbReference>
<name>A0A1D2LJE6_BROTH</name>
<dbReference type="OrthoDB" id="9773646at2"/>
<dbReference type="GO" id="GO:0020037">
    <property type="term" value="F:heme binding"/>
    <property type="evidence" value="ECO:0007669"/>
    <property type="project" value="InterPro"/>
</dbReference>
<feature type="active site" evidence="12">
    <location>
        <position position="143"/>
    </location>
</feature>
<reference evidence="14" key="3">
    <citation type="submission" date="2018-04" db="EMBL/GenBank/DDBJ databases">
        <authorList>
            <person name="Go L.Y."/>
            <person name="Mitchell J.A."/>
        </authorList>
    </citation>
    <scope>NUCLEOTIDE SEQUENCE</scope>
    <source>
        <strain evidence="14">BSAS1 3</strain>
    </source>
</reference>
<keyword evidence="6 12" id="KW-0408">Iron</keyword>
<organism evidence="13 15">
    <name type="scientific">Brochothrix thermosphacta</name>
    <name type="common">Microbacterium thermosphactum</name>
    <dbReference type="NCBI Taxonomy" id="2756"/>
    <lineage>
        <taxon>Bacteria</taxon>
        <taxon>Bacillati</taxon>
        <taxon>Bacillota</taxon>
        <taxon>Bacilli</taxon>
        <taxon>Bacillales</taxon>
        <taxon>Listeriaceae</taxon>
        <taxon>Brochothrix</taxon>
    </lineage>
</organism>
<dbReference type="InterPro" id="IPR031332">
    <property type="entry name" value="CHDC"/>
</dbReference>
<feature type="binding site" description="axial binding residue" evidence="12">
    <location>
        <position position="170"/>
    </location>
    <ligand>
        <name>Fe-coproporphyrin III</name>
        <dbReference type="ChEBI" id="CHEBI:68438"/>
    </ligand>
    <ligandPart>
        <name>Fe</name>
        <dbReference type="ChEBI" id="CHEBI:18248"/>
    </ligandPart>
</feature>
<feature type="binding site" evidence="12">
    <location>
        <position position="129"/>
    </location>
    <ligand>
        <name>Fe-coproporphyrin III</name>
        <dbReference type="ChEBI" id="CHEBI:68438"/>
    </ligand>
</feature>
<dbReference type="PANTHER" id="PTHR36843:SF1">
    <property type="entry name" value="COPROHEME DECARBOXYLASE"/>
    <property type="match status" value="1"/>
</dbReference>
<evidence type="ECO:0000256" key="11">
    <source>
        <dbReference type="ARBA" id="ARBA00050019"/>
    </source>
</evidence>
<sequence length="247" mass="29063">MVEAVKTHDGWYCLHDFRTINWAKWRILSSEKRSQLTNDFINFITSLENVSAENNGSHYFFDVTGHKADLGLMLLRPELSDLNNVENQFNKLEIADYFVRTHSYISVIELSTYSGDSSNPKVMKHIQNRLYPQLPKNKYVCFYPMNKKRDGDDNWFRLSMEERQKLMYDHGMIGRQYAGQIRQFITGSIGFDDHEWGVTLFSNDALQFKKIVYEMRFDEASSRYGDFPYFMVGVHLPKENIPTFLSL</sequence>
<evidence type="ECO:0000256" key="9">
    <source>
        <dbReference type="ARBA" id="ARBA00030236"/>
    </source>
</evidence>
<comment type="function">
    <text evidence="12">Involved in coproporphyrin-dependent heme b biosynthesis. Catalyzes the decarboxylation of Fe-coproporphyrin III (coproheme) to heme b (protoheme IX), the last step of the pathway. The reaction occurs in a stepwise manner with a three-propionate intermediate.</text>
</comment>